<evidence type="ECO:0000313" key="1">
    <source>
        <dbReference type="EMBL" id="GIX66595.1"/>
    </source>
</evidence>
<evidence type="ECO:0000313" key="2">
    <source>
        <dbReference type="Proteomes" id="UP001054945"/>
    </source>
</evidence>
<dbReference type="EMBL" id="BPLR01001805">
    <property type="protein sequence ID" value="GIX66595.1"/>
    <property type="molecule type" value="Genomic_DNA"/>
</dbReference>
<dbReference type="Proteomes" id="UP001054945">
    <property type="component" value="Unassembled WGS sequence"/>
</dbReference>
<keyword evidence="2" id="KW-1185">Reference proteome</keyword>
<gene>
    <name evidence="1" type="ORF">CEXT_765261</name>
</gene>
<comment type="caution">
    <text evidence="1">The sequence shown here is derived from an EMBL/GenBank/DDBJ whole genome shotgun (WGS) entry which is preliminary data.</text>
</comment>
<name>A0AAV4M309_CAEEX</name>
<proteinExistence type="predicted"/>
<dbReference type="AlphaFoldDB" id="A0AAV4M309"/>
<organism evidence="1 2">
    <name type="scientific">Caerostris extrusa</name>
    <name type="common">Bark spider</name>
    <name type="synonym">Caerostris bankana</name>
    <dbReference type="NCBI Taxonomy" id="172846"/>
    <lineage>
        <taxon>Eukaryota</taxon>
        <taxon>Metazoa</taxon>
        <taxon>Ecdysozoa</taxon>
        <taxon>Arthropoda</taxon>
        <taxon>Chelicerata</taxon>
        <taxon>Arachnida</taxon>
        <taxon>Araneae</taxon>
        <taxon>Araneomorphae</taxon>
        <taxon>Entelegynae</taxon>
        <taxon>Araneoidea</taxon>
        <taxon>Araneidae</taxon>
        <taxon>Caerostris</taxon>
    </lineage>
</organism>
<protein>
    <submittedName>
        <fullName evidence="1">Uncharacterized protein</fullName>
    </submittedName>
</protein>
<accession>A0AAV4M309</accession>
<reference evidence="1 2" key="1">
    <citation type="submission" date="2021-06" db="EMBL/GenBank/DDBJ databases">
        <title>Caerostris extrusa draft genome.</title>
        <authorList>
            <person name="Kono N."/>
            <person name="Arakawa K."/>
        </authorList>
    </citation>
    <scope>NUCLEOTIDE SEQUENCE [LARGE SCALE GENOMIC DNA]</scope>
</reference>
<sequence length="102" mass="11392">MMIQNLKKRPERMQCPHLALSRNGSNVEKCLTVASTSNAYIDTVSFRKKSMIPMLQNACLFPDHKYNATNDTIDVIFSYITTASLPSPSTSLTSYPREATST</sequence>